<proteinExistence type="predicted"/>
<organism evidence="2 3">
    <name type="scientific">Tenggerimyces flavus</name>
    <dbReference type="NCBI Taxonomy" id="1708749"/>
    <lineage>
        <taxon>Bacteria</taxon>
        <taxon>Bacillati</taxon>
        <taxon>Actinomycetota</taxon>
        <taxon>Actinomycetes</taxon>
        <taxon>Propionibacteriales</taxon>
        <taxon>Nocardioidaceae</taxon>
        <taxon>Tenggerimyces</taxon>
    </lineage>
</organism>
<keyword evidence="3" id="KW-1185">Reference proteome</keyword>
<dbReference type="InterPro" id="IPR050523">
    <property type="entry name" value="AKR_Detox_Biosynth"/>
</dbReference>
<dbReference type="EMBL" id="JBHRZH010000017">
    <property type="protein sequence ID" value="MFC3763087.1"/>
    <property type="molecule type" value="Genomic_DNA"/>
</dbReference>
<comment type="caution">
    <text evidence="2">The sequence shown here is derived from an EMBL/GenBank/DDBJ whole genome shotgun (WGS) entry which is preliminary data.</text>
</comment>
<dbReference type="InterPro" id="IPR023210">
    <property type="entry name" value="NADP_OxRdtase_dom"/>
</dbReference>
<accession>A0ABV7YDS8</accession>
<evidence type="ECO:0000313" key="2">
    <source>
        <dbReference type="EMBL" id="MFC3763087.1"/>
    </source>
</evidence>
<gene>
    <name evidence="2" type="ORF">ACFOUW_19755</name>
</gene>
<dbReference type="PANTHER" id="PTHR43364">
    <property type="entry name" value="NADH-SPECIFIC METHYLGLYOXAL REDUCTASE-RELATED"/>
    <property type="match status" value="1"/>
</dbReference>
<dbReference type="InterPro" id="IPR036812">
    <property type="entry name" value="NAD(P)_OxRdtase_dom_sf"/>
</dbReference>
<dbReference type="SUPFAM" id="SSF51430">
    <property type="entry name" value="NAD(P)-linked oxidoreductase"/>
    <property type="match status" value="1"/>
</dbReference>
<dbReference type="PANTHER" id="PTHR43364:SF6">
    <property type="entry name" value="OXIDOREDUCTASE-RELATED"/>
    <property type="match status" value="1"/>
</dbReference>
<dbReference type="Pfam" id="PF00248">
    <property type="entry name" value="Aldo_ket_red"/>
    <property type="match status" value="1"/>
</dbReference>
<name>A0ABV7YDS8_9ACTN</name>
<evidence type="ECO:0000313" key="3">
    <source>
        <dbReference type="Proteomes" id="UP001595699"/>
    </source>
</evidence>
<protein>
    <submittedName>
        <fullName evidence="2">Aldo/keto reductase</fullName>
    </submittedName>
</protein>
<sequence>MRQLTIGDEYGKLSVSAFSLGTIPFGTGWNEQDSFALLDRFAEAGGTFVDTADSYNQWHPGARGGESEETIGRWLKARGNRDEIVIATKNGALTTDPNRPSDLEVWAGLAGKAIRQSVEGNLRRLGVERIDLYYAHIDDRAVPLEETVETMAALVQEGKVGVIGCSNTALWRLERARAHARSLGLPRYSCIQQMHTYLWPRPDKAQIDTITPELQDYARVETDLALLGYKPVMNGAYTWNGDRTFPLDYDHPTNAARMRTLLEVADELGTNPYAVIVAWMLQSDPVVIPVSAARTVEQLDAQLAGVELHLEPELLRRLNEAGTESVSF</sequence>
<reference evidence="3" key="1">
    <citation type="journal article" date="2019" name="Int. J. Syst. Evol. Microbiol.">
        <title>The Global Catalogue of Microorganisms (GCM) 10K type strain sequencing project: providing services to taxonomists for standard genome sequencing and annotation.</title>
        <authorList>
            <consortium name="The Broad Institute Genomics Platform"/>
            <consortium name="The Broad Institute Genome Sequencing Center for Infectious Disease"/>
            <person name="Wu L."/>
            <person name="Ma J."/>
        </authorList>
    </citation>
    <scope>NUCLEOTIDE SEQUENCE [LARGE SCALE GENOMIC DNA]</scope>
    <source>
        <strain evidence="3">CGMCC 4.7241</strain>
    </source>
</reference>
<feature type="domain" description="NADP-dependent oxidoreductase" evidence="1">
    <location>
        <begin position="19"/>
        <end position="321"/>
    </location>
</feature>
<dbReference type="Proteomes" id="UP001595699">
    <property type="component" value="Unassembled WGS sequence"/>
</dbReference>
<dbReference type="Gene3D" id="3.20.20.100">
    <property type="entry name" value="NADP-dependent oxidoreductase domain"/>
    <property type="match status" value="1"/>
</dbReference>
<evidence type="ECO:0000259" key="1">
    <source>
        <dbReference type="Pfam" id="PF00248"/>
    </source>
</evidence>
<dbReference type="RefSeq" id="WP_205119831.1">
    <property type="nucleotide sequence ID" value="NZ_JAFBCM010000001.1"/>
</dbReference>